<dbReference type="PANTHER" id="PTHR12792:SF0">
    <property type="entry name" value="SEPARIN"/>
    <property type="match status" value="1"/>
</dbReference>
<evidence type="ECO:0000256" key="4">
    <source>
        <dbReference type="ARBA" id="ARBA00022829"/>
    </source>
</evidence>
<keyword evidence="8" id="KW-1185">Reference proteome</keyword>
<feature type="compositionally biased region" description="Polar residues" evidence="5">
    <location>
        <begin position="55"/>
        <end position="75"/>
    </location>
</feature>
<evidence type="ECO:0000256" key="3">
    <source>
        <dbReference type="ARBA" id="ARBA00022801"/>
    </source>
</evidence>
<dbReference type="GO" id="GO:0044732">
    <property type="term" value="C:mitotic spindle pole body"/>
    <property type="evidence" value="ECO:0007669"/>
    <property type="project" value="TreeGrafter"/>
</dbReference>
<protein>
    <recommendedName>
        <fullName evidence="2">separase</fullName>
        <ecNumber evidence="2">3.4.22.49</ecNumber>
    </recommendedName>
</protein>
<evidence type="ECO:0000313" key="8">
    <source>
        <dbReference type="Proteomes" id="UP000053095"/>
    </source>
</evidence>
<proteinExistence type="predicted"/>
<organism evidence="7 8">
    <name type="scientific">Talaromyces pinophilus</name>
    <name type="common">Penicillium pinophilum</name>
    <dbReference type="NCBI Taxonomy" id="128442"/>
    <lineage>
        <taxon>Eukaryota</taxon>
        <taxon>Fungi</taxon>
        <taxon>Dikarya</taxon>
        <taxon>Ascomycota</taxon>
        <taxon>Pezizomycotina</taxon>
        <taxon>Eurotiomycetes</taxon>
        <taxon>Eurotiomycetidae</taxon>
        <taxon>Eurotiales</taxon>
        <taxon>Trichocomaceae</taxon>
        <taxon>Talaromyces</taxon>
        <taxon>Talaromyces sect. Talaromyces</taxon>
    </lineage>
</organism>
<dbReference type="GO" id="GO:0005737">
    <property type="term" value="C:cytoplasm"/>
    <property type="evidence" value="ECO:0007669"/>
    <property type="project" value="TreeGrafter"/>
</dbReference>
<dbReference type="GO" id="GO:0051307">
    <property type="term" value="P:meiotic chromosome separation"/>
    <property type="evidence" value="ECO:0007669"/>
    <property type="project" value="TreeGrafter"/>
</dbReference>
<feature type="region of interest" description="Disordered" evidence="5">
    <location>
        <begin position="2022"/>
        <end position="2050"/>
    </location>
</feature>
<dbReference type="GO" id="GO:0005634">
    <property type="term" value="C:nucleus"/>
    <property type="evidence" value="ECO:0007669"/>
    <property type="project" value="InterPro"/>
</dbReference>
<keyword evidence="4" id="KW-0159">Chromosome partition</keyword>
<evidence type="ECO:0000256" key="1">
    <source>
        <dbReference type="ARBA" id="ARBA00000451"/>
    </source>
</evidence>
<dbReference type="EMBL" id="DF933829">
    <property type="protein sequence ID" value="GAM37927.1"/>
    <property type="molecule type" value="Genomic_DNA"/>
</dbReference>
<feature type="region of interest" description="Disordered" evidence="5">
    <location>
        <begin position="39"/>
        <end position="83"/>
    </location>
</feature>
<evidence type="ECO:0000313" key="7">
    <source>
        <dbReference type="EMBL" id="GAM37927.1"/>
    </source>
</evidence>
<dbReference type="Gene3D" id="1.25.40.10">
    <property type="entry name" value="Tetratricopeptide repeat domain"/>
    <property type="match status" value="1"/>
</dbReference>
<comment type="catalytic activity">
    <reaction evidence="1">
        <text>All bonds known to be hydrolyzed by this endopeptidase have arginine in P1 and an acidic residue in P4. P6 is often occupied by an acidic residue or by a hydroxy-amino-acid residue, the phosphorylation of which enhances cleavage.</text>
        <dbReference type="EC" id="3.4.22.49"/>
    </reaction>
</comment>
<evidence type="ECO:0000256" key="2">
    <source>
        <dbReference type="ARBA" id="ARBA00012489"/>
    </source>
</evidence>
<comment type="caution">
    <text evidence="7">The sequence shown here is derived from an EMBL/GenBank/DDBJ whole genome shotgun (WGS) entry which is preliminary data.</text>
</comment>
<dbReference type="Pfam" id="PF03568">
    <property type="entry name" value="Separin_C"/>
    <property type="match status" value="1"/>
</dbReference>
<dbReference type="InterPro" id="IPR011990">
    <property type="entry name" value="TPR-like_helical_dom_sf"/>
</dbReference>
<dbReference type="Proteomes" id="UP000053095">
    <property type="component" value="Unassembled WGS sequence"/>
</dbReference>
<sequence length="2085" mass="231389">MAATTELLDSRLASIKTAVKSTTTCTTSTLTSLQSLLQPSPPAVEKTKSVKRMQIATSTKPVTRTKSTRSRNPPATTKGDVSEALQDEALSVQQRLVLATEVFNTASKALSDALKRNAPPKAPLQSTSPNQLVSTPKKSSNKPTKTKPTVNGLPEAELIPTAECAILALTTLRNLKGEKSPKTDSANLQLEQGACILAGRLIALGANELAYRELRALKRRLQEIIVLLSTQTSKERSTQDVSGKETMAELLTFSHIESAGPVLAILVSFQSHVLKLISAEKKVSTIEKTCKALSTTNPSSPAGVIVRSLEAGNLNKDKAAIQLLSTSNTILSLSSILQKVAVSTTDSTTTRSTRLFSALTLQLVSMEYRIMSWELSGHTGDSKREFLDPLSRVLDAFANSDSIIDSSTFTTLGANVQRLLSRLVKCQMKGTASAWKISYSLGKIAQEASCFKEALKYFSSAAEKITEEDPMALSLIQCRIATIYLYLFKNNKVYPLVVESLGTAALGLKSANRGSASDLEALLVESARLKKVSMAKLGELLSSDKDLPKGMLMSTMDFLHAFIRFLRRYINRQQPNAAEVETDVQMQALINAKNIIITAAESAIALGKMSLLNQLPPWGDLQPIFSDSARLLDSFERFNIDDTEEGLDWRTTLVKVSNLFWSRYLKRKESGADYEELIPLLDQSIKIMQGCPLPQRITGFTTLKLERLAHLYLDARMGAKSISCFERSIQEYIDAGTLEQQIVYLAGKPPHVCLQDSKSPGFNLTRVLSSFLKMQLRRPANDDIGIFEGKELDVKPRGFLLEWQLSLLADFSSHDLASEKFKNMFQELLSKILSLYSSDQYLVRRLRVIRLVLRFALDHPDSLDPSISETLAQDVRLHLSSFSADTQSGPYAPFVANSLKVLLLLRDGDMKEEDFQDMIAFWASTLRDCQDWKSVQAVIDDYDILLAQAQAASDFLEARGYRKLQLAASEITLRIHEVREPRDSSSLILAVSKCAVQYCRLGDHKAALDLLDRAKRRIINGDVSCYAVITYQLALAEFNMEINNIDNAEKALREGQELFRSKEAEEEVQGSRSQSKISWERLIVDGALLYSRLADQKKRLREALYYGKLAVRLSTRLWTKLERSAGRKKESEKSTDRMSDVDLVIDGVASIDISGIVTSTTWTYVQGAVFWKHVASHTACFLNLMRLSAYNGLFQDAIYYGEQALKVNETLGISVHLLRCQAELGLEWIRGNHLVDAKTVLDAATRISEGLINSVETVKLKISQAALSRSQGNYKEVLRLLHEAEAMLDRVSEVRLDPSINVKSSVAALEEKMSLLKIRQASVQKEAKKLTTRTTRKTKGVPKSADIEETVIASTVKVQARSHIVLRNEIMRQQIHALLAVEDLDGASRLLDIARDTSPAATQISIQIEEMEHLLADAMKSIAAHAVYCVLPESTLSMPSIEAVITATKAVARSKTPVTRKGKSTAKEPARATKVAKKEVDVAEIMSRARSAISTTVKDAVSTGSTVEGHIASSLMGRVSMLSHATTPGFVDEDILAPVNANELGRITAFDRERLAISIDKTLSGYSDPMSWPQNVLPDSREKADIIANFTQDYVDILPDDWNVLSISLNSNRTEFIISRISRGSSPFLLRLPLKRSEDGNQDEDDFTFDWGKHEMKEIIKLANASAHDAKTRIDKNSKKQWWATRESLDRRLETLLENMENIWLGGFRSIFDAVPRDSTVLTQFAGSFEKVLSKHLPSRRKFNDKKETVKVHENVLGLFIGLRDLDKQENPEDSVLDLLYFVVDILQFQGERNAYDEIDFDAMVIDTLDILNSVHSNSTNEWMRPNHTVLILDKSLHSFPWESLPCLHGLPVSRMPSLECLRERVVHFRSLEDSSDGAFEVNRHNGHFVLNPSGDLKTTQNTFEEELSNRHGWSAVIGRTPSEEEFKAGLEEKDIFLYFGHGSGAQYIRGRTIKRLDKCAVTFLMGCSSGCLTEAGELEPYGTPMNYMQAGSPALVATLWDVTDKDIDRFAKSTFQQWGLIPGDEDGSEKGKGKKKSTKGKEVDGTGSSNALDEAVARSRSSCLLKYLNGAAPVIYGIPVYLSK</sequence>
<dbReference type="InterPro" id="IPR005314">
    <property type="entry name" value="Peptidase_C50"/>
</dbReference>
<feature type="compositionally biased region" description="Polar residues" evidence="5">
    <location>
        <begin position="124"/>
        <end position="133"/>
    </location>
</feature>
<dbReference type="InterPro" id="IPR030397">
    <property type="entry name" value="SEPARIN_core_dom"/>
</dbReference>
<feature type="compositionally biased region" description="Low complexity" evidence="5">
    <location>
        <begin position="134"/>
        <end position="149"/>
    </location>
</feature>
<feature type="region of interest" description="Disordered" evidence="5">
    <location>
        <begin position="117"/>
        <end position="152"/>
    </location>
</feature>
<name>A0A6V8H9A5_TALPI</name>
<dbReference type="PANTHER" id="PTHR12792">
    <property type="entry name" value="EXTRA SPINDLE POLES 1-RELATED"/>
    <property type="match status" value="1"/>
</dbReference>
<dbReference type="GO" id="GO:0006508">
    <property type="term" value="P:proteolysis"/>
    <property type="evidence" value="ECO:0007669"/>
    <property type="project" value="InterPro"/>
</dbReference>
<evidence type="ECO:0000256" key="5">
    <source>
        <dbReference type="SAM" id="MobiDB-lite"/>
    </source>
</evidence>
<dbReference type="PROSITE" id="PS51700">
    <property type="entry name" value="SEPARIN"/>
    <property type="match status" value="1"/>
</dbReference>
<dbReference type="GO" id="GO:0004197">
    <property type="term" value="F:cysteine-type endopeptidase activity"/>
    <property type="evidence" value="ECO:0007669"/>
    <property type="project" value="InterPro"/>
</dbReference>
<gene>
    <name evidence="7" type="ORF">TCE0_033r08263</name>
</gene>
<keyword evidence="3" id="KW-0378">Hydrolase</keyword>
<dbReference type="SUPFAM" id="SSF48452">
    <property type="entry name" value="TPR-like"/>
    <property type="match status" value="1"/>
</dbReference>
<evidence type="ECO:0000259" key="6">
    <source>
        <dbReference type="PROSITE" id="PS51700"/>
    </source>
</evidence>
<dbReference type="EC" id="3.4.22.49" evidence="2"/>
<dbReference type="GO" id="GO:0072686">
    <property type="term" value="C:mitotic spindle"/>
    <property type="evidence" value="ECO:0007669"/>
    <property type="project" value="TreeGrafter"/>
</dbReference>
<reference evidence="8" key="1">
    <citation type="journal article" date="2015" name="Genome Announc.">
        <title>Draft genome sequence of Talaromyces cellulolyticus strain Y-94, a source of lignocellulosic biomass-degrading enzymes.</title>
        <authorList>
            <person name="Fujii T."/>
            <person name="Koike H."/>
            <person name="Sawayama S."/>
            <person name="Yano S."/>
            <person name="Inoue H."/>
        </authorList>
    </citation>
    <scope>NUCLEOTIDE SEQUENCE [LARGE SCALE GENOMIC DNA]</scope>
    <source>
        <strain evidence="8">Y-94</strain>
    </source>
</reference>
<feature type="domain" description="Peptidase C50" evidence="6">
    <location>
        <begin position="1884"/>
        <end position="1979"/>
    </location>
</feature>
<accession>A0A6V8H9A5</accession>